<feature type="region of interest" description="Disordered" evidence="1">
    <location>
        <begin position="1"/>
        <end position="27"/>
    </location>
</feature>
<comment type="caution">
    <text evidence="2">The sequence shown here is derived from an EMBL/GenBank/DDBJ whole genome shotgun (WGS) entry which is preliminary data.</text>
</comment>
<dbReference type="EMBL" id="JADNYM010000001">
    <property type="protein sequence ID" value="MBG0737828.1"/>
    <property type="molecule type" value="Genomic_DNA"/>
</dbReference>
<dbReference type="AlphaFoldDB" id="A0A931CQP4"/>
<accession>A0A931CQP4</accession>
<gene>
    <name evidence="2" type="ORF">IV500_00005</name>
</gene>
<dbReference type="Proteomes" id="UP000655366">
    <property type="component" value="Unassembled WGS sequence"/>
</dbReference>
<name>A0A931CQP4_9MICC</name>
<reference evidence="2 3" key="1">
    <citation type="submission" date="2020-11" db="EMBL/GenBank/DDBJ databases">
        <title>Arthrobacter antarcticus sp. nov., isolated from Antarctic Soil.</title>
        <authorList>
            <person name="Li J."/>
        </authorList>
    </citation>
    <scope>NUCLEOTIDE SEQUENCE [LARGE SCALE GENOMIC DNA]</scope>
    <source>
        <strain evidence="2 3">Z1-20</strain>
    </source>
</reference>
<evidence type="ECO:0000256" key="1">
    <source>
        <dbReference type="SAM" id="MobiDB-lite"/>
    </source>
</evidence>
<organism evidence="2 3">
    <name type="scientific">Arthrobacter terrae</name>
    <dbReference type="NCBI Taxonomy" id="2935737"/>
    <lineage>
        <taxon>Bacteria</taxon>
        <taxon>Bacillati</taxon>
        <taxon>Actinomycetota</taxon>
        <taxon>Actinomycetes</taxon>
        <taxon>Micrococcales</taxon>
        <taxon>Micrococcaceae</taxon>
        <taxon>Arthrobacter</taxon>
    </lineage>
</organism>
<protein>
    <submittedName>
        <fullName evidence="2">Uncharacterized protein</fullName>
    </submittedName>
</protein>
<feature type="non-terminal residue" evidence="2">
    <location>
        <position position="107"/>
    </location>
</feature>
<dbReference type="RefSeq" id="WP_230854277.1">
    <property type="nucleotide sequence ID" value="NZ_JADNYM010000001.1"/>
</dbReference>
<proteinExistence type="predicted"/>
<keyword evidence="3" id="KW-1185">Reference proteome</keyword>
<evidence type="ECO:0000313" key="2">
    <source>
        <dbReference type="EMBL" id="MBG0737828.1"/>
    </source>
</evidence>
<evidence type="ECO:0000313" key="3">
    <source>
        <dbReference type="Proteomes" id="UP000655366"/>
    </source>
</evidence>
<sequence>MDGLTGASGTAGGSGTQPTAGGSGKQPTTAALLAAVVLPDGSGSGGGGVFRPHPGFPVRGDGGVLDPVFAAGVVAAGEWLAEQEAVYDASVAALRQWGRLEARVAAG</sequence>